<proteinExistence type="predicted"/>
<protein>
    <submittedName>
        <fullName evidence="3">Activin_recp domain-containing protein</fullName>
    </submittedName>
</protein>
<name>A0A0N5APC0_9BILA</name>
<dbReference type="WBParaSite" id="SMUV_0000649201-mRNA-1">
    <property type="protein sequence ID" value="SMUV_0000649201-mRNA-1"/>
    <property type="gene ID" value="SMUV_0000649201"/>
</dbReference>
<dbReference type="Proteomes" id="UP000046393">
    <property type="component" value="Unplaced"/>
</dbReference>
<feature type="signal peptide" evidence="1">
    <location>
        <begin position="1"/>
        <end position="16"/>
    </location>
</feature>
<reference evidence="3" key="1">
    <citation type="submission" date="2017-02" db="UniProtKB">
        <authorList>
            <consortium name="WormBaseParasite"/>
        </authorList>
    </citation>
    <scope>IDENTIFICATION</scope>
</reference>
<feature type="chain" id="PRO_5005893365" evidence="1">
    <location>
        <begin position="17"/>
        <end position="108"/>
    </location>
</feature>
<accession>A0A0N5APC0</accession>
<organism evidence="2 3">
    <name type="scientific">Syphacia muris</name>
    <dbReference type="NCBI Taxonomy" id="451379"/>
    <lineage>
        <taxon>Eukaryota</taxon>
        <taxon>Metazoa</taxon>
        <taxon>Ecdysozoa</taxon>
        <taxon>Nematoda</taxon>
        <taxon>Chromadorea</taxon>
        <taxon>Rhabditida</taxon>
        <taxon>Spirurina</taxon>
        <taxon>Oxyuridomorpha</taxon>
        <taxon>Oxyuroidea</taxon>
        <taxon>Oxyuridae</taxon>
        <taxon>Syphacia</taxon>
    </lineage>
</organism>
<keyword evidence="2" id="KW-1185">Reference proteome</keyword>
<evidence type="ECO:0000256" key="1">
    <source>
        <dbReference type="SAM" id="SignalP"/>
    </source>
</evidence>
<sequence>MLIYFLTVFLFGQATAIQCYTGSAMQIFECPSLNCIKQTIAIDRVRYCDGTGQSSICQTYRIFESCQAIPNLGYICCCSDPLCNSAKPILQIKYTTCLITLLYLILQR</sequence>
<dbReference type="AlphaFoldDB" id="A0A0N5APC0"/>
<evidence type="ECO:0000313" key="2">
    <source>
        <dbReference type="Proteomes" id="UP000046393"/>
    </source>
</evidence>
<evidence type="ECO:0000313" key="3">
    <source>
        <dbReference type="WBParaSite" id="SMUV_0000649201-mRNA-1"/>
    </source>
</evidence>
<keyword evidence="1" id="KW-0732">Signal</keyword>